<evidence type="ECO:0000313" key="3">
    <source>
        <dbReference type="EMBL" id="MBB4041659.1"/>
    </source>
</evidence>
<evidence type="ECO:0000259" key="2">
    <source>
        <dbReference type="SMART" id="SM00382"/>
    </source>
</evidence>
<dbReference type="PANTHER" id="PTHR35894:SF1">
    <property type="entry name" value="PHOSPHORIBULOKINASE _ URIDINE KINASE FAMILY"/>
    <property type="match status" value="1"/>
</dbReference>
<accession>A0A7W6IHN7</accession>
<gene>
    <name evidence="3" type="ORF">GGR34_003337</name>
</gene>
<evidence type="ECO:0000256" key="1">
    <source>
        <dbReference type="SAM" id="MobiDB-lite"/>
    </source>
</evidence>
<keyword evidence="4" id="KW-1185">Reference proteome</keyword>
<dbReference type="SMART" id="SM00382">
    <property type="entry name" value="AAA"/>
    <property type="match status" value="1"/>
</dbReference>
<dbReference type="InterPro" id="IPR008868">
    <property type="entry name" value="TniB"/>
</dbReference>
<dbReference type="AlphaFoldDB" id="A0A7W6IHN7"/>
<dbReference type="PANTHER" id="PTHR35894">
    <property type="entry name" value="GENERAL SECRETION PATHWAY PROTEIN A-RELATED"/>
    <property type="match status" value="1"/>
</dbReference>
<feature type="domain" description="AAA+ ATPase" evidence="2">
    <location>
        <begin position="67"/>
        <end position="220"/>
    </location>
</feature>
<name>A0A7W6IHN7_9HYPH</name>
<dbReference type="Pfam" id="PF05621">
    <property type="entry name" value="TniB"/>
    <property type="match status" value="1"/>
</dbReference>
<organism evidence="3 4">
    <name type="scientific">Microvirga flocculans</name>
    <dbReference type="NCBI Taxonomy" id="217168"/>
    <lineage>
        <taxon>Bacteria</taxon>
        <taxon>Pseudomonadati</taxon>
        <taxon>Pseudomonadota</taxon>
        <taxon>Alphaproteobacteria</taxon>
        <taxon>Hyphomicrobiales</taxon>
        <taxon>Methylobacteriaceae</taxon>
        <taxon>Microvirga</taxon>
    </lineage>
</organism>
<comment type="caution">
    <text evidence="3">The sequence shown here is derived from an EMBL/GenBank/DDBJ whole genome shotgun (WGS) entry which is preliminary data.</text>
</comment>
<evidence type="ECO:0000313" key="4">
    <source>
        <dbReference type="Proteomes" id="UP000519439"/>
    </source>
</evidence>
<reference evidence="3 4" key="1">
    <citation type="submission" date="2020-08" db="EMBL/GenBank/DDBJ databases">
        <title>Genomic Encyclopedia of Type Strains, Phase IV (KMG-IV): sequencing the most valuable type-strain genomes for metagenomic binning, comparative biology and taxonomic classification.</title>
        <authorList>
            <person name="Goeker M."/>
        </authorList>
    </citation>
    <scope>NUCLEOTIDE SEQUENCE [LARGE SCALE GENOMIC DNA]</scope>
    <source>
        <strain evidence="3 4">DSM 15743</strain>
    </source>
</reference>
<sequence length="338" mass="37738">MNDETIIFDGPSDEAVQDGKAPARPYTAVQRAQRLRKIRGLFVRYDEMMRVCDEILERLETGSDGESAELTMLTAPSGCGKTTSLRYFLSQVRKLGREGEVLFMAVPAHATIKAITEAFLEALGDPVKDRQSTAARNSTRIVSALHRTGKRLIILDEFQHLLDRDRDRVSFLVTDWLKQLLDNAQVPVVCAGLPDSMTIISRNEQLERRTAQVIELEPMAWDGGEKTVRFQAFLKMYEDQLGFERPPQMWRPELAKPIHEATGGVIGMMTRLVRAAARVSLERGDGPDTITREDFAKAFKKTGRGKNPFDPTVKSTVKGGPTVINPRSGPKGPKDSKK</sequence>
<dbReference type="InterPro" id="IPR003593">
    <property type="entry name" value="AAA+_ATPase"/>
</dbReference>
<protein>
    <recommendedName>
        <fullName evidence="2">AAA+ ATPase domain-containing protein</fullName>
    </recommendedName>
</protein>
<dbReference type="Gene3D" id="3.40.50.300">
    <property type="entry name" value="P-loop containing nucleotide triphosphate hydrolases"/>
    <property type="match status" value="1"/>
</dbReference>
<dbReference type="InterPro" id="IPR052026">
    <property type="entry name" value="ExeA_AAA_ATPase_DNA-bind"/>
</dbReference>
<dbReference type="EMBL" id="JACIDC010000013">
    <property type="protein sequence ID" value="MBB4041659.1"/>
    <property type="molecule type" value="Genomic_DNA"/>
</dbReference>
<dbReference type="Proteomes" id="UP000519439">
    <property type="component" value="Unassembled WGS sequence"/>
</dbReference>
<feature type="region of interest" description="Disordered" evidence="1">
    <location>
        <begin position="1"/>
        <end position="22"/>
    </location>
</feature>
<dbReference type="RefSeq" id="WP_027316122.1">
    <property type="nucleotide sequence ID" value="NZ_JACIDC010000013.1"/>
</dbReference>
<feature type="region of interest" description="Disordered" evidence="1">
    <location>
        <begin position="301"/>
        <end position="338"/>
    </location>
</feature>
<dbReference type="SUPFAM" id="SSF52540">
    <property type="entry name" value="P-loop containing nucleoside triphosphate hydrolases"/>
    <property type="match status" value="1"/>
</dbReference>
<dbReference type="InterPro" id="IPR027417">
    <property type="entry name" value="P-loop_NTPase"/>
</dbReference>
<proteinExistence type="predicted"/>